<evidence type="ECO:0000256" key="1">
    <source>
        <dbReference type="SAM" id="MobiDB-lite"/>
    </source>
</evidence>
<evidence type="ECO:0000313" key="2">
    <source>
        <dbReference type="EMBL" id="KAK6639392.1"/>
    </source>
</evidence>
<gene>
    <name evidence="2" type="ORF">RUM43_007665</name>
</gene>
<reference evidence="2 3" key="1">
    <citation type="submission" date="2023-10" db="EMBL/GenBank/DDBJ databases">
        <title>Genomes of two closely related lineages of the louse Polyplax serrata with different host specificities.</title>
        <authorList>
            <person name="Martinu J."/>
            <person name="Tarabai H."/>
            <person name="Stefka J."/>
            <person name="Hypsa V."/>
        </authorList>
    </citation>
    <scope>NUCLEOTIDE SEQUENCE [LARGE SCALE GENOMIC DNA]</scope>
    <source>
        <strain evidence="2">HR10_N</strain>
    </source>
</reference>
<name>A0AAN8S810_POLSC</name>
<dbReference type="Proteomes" id="UP001372834">
    <property type="component" value="Unassembled WGS sequence"/>
</dbReference>
<feature type="region of interest" description="Disordered" evidence="1">
    <location>
        <begin position="309"/>
        <end position="329"/>
    </location>
</feature>
<comment type="caution">
    <text evidence="2">The sequence shown here is derived from an EMBL/GenBank/DDBJ whole genome shotgun (WGS) entry which is preliminary data.</text>
</comment>
<organism evidence="2 3">
    <name type="scientific">Polyplax serrata</name>
    <name type="common">Common mouse louse</name>
    <dbReference type="NCBI Taxonomy" id="468196"/>
    <lineage>
        <taxon>Eukaryota</taxon>
        <taxon>Metazoa</taxon>
        <taxon>Ecdysozoa</taxon>
        <taxon>Arthropoda</taxon>
        <taxon>Hexapoda</taxon>
        <taxon>Insecta</taxon>
        <taxon>Pterygota</taxon>
        <taxon>Neoptera</taxon>
        <taxon>Paraneoptera</taxon>
        <taxon>Psocodea</taxon>
        <taxon>Troctomorpha</taxon>
        <taxon>Phthiraptera</taxon>
        <taxon>Anoplura</taxon>
        <taxon>Polyplacidae</taxon>
        <taxon>Polyplax</taxon>
    </lineage>
</organism>
<protein>
    <submittedName>
        <fullName evidence="2">Uncharacterized protein</fullName>
    </submittedName>
</protein>
<proteinExistence type="predicted"/>
<dbReference type="EMBL" id="JAWJWE010000003">
    <property type="protein sequence ID" value="KAK6639392.1"/>
    <property type="molecule type" value="Genomic_DNA"/>
</dbReference>
<feature type="region of interest" description="Disordered" evidence="1">
    <location>
        <begin position="1"/>
        <end position="20"/>
    </location>
</feature>
<feature type="region of interest" description="Disordered" evidence="1">
    <location>
        <begin position="220"/>
        <end position="244"/>
    </location>
</feature>
<feature type="compositionally biased region" description="Basic residues" evidence="1">
    <location>
        <begin position="1"/>
        <end position="19"/>
    </location>
</feature>
<evidence type="ECO:0000313" key="3">
    <source>
        <dbReference type="Proteomes" id="UP001372834"/>
    </source>
</evidence>
<dbReference type="AlphaFoldDB" id="A0AAN8S810"/>
<accession>A0AAN8S810</accession>
<sequence>MAPKKGKRLGKRNNVKIKSKPNSINCARKIMKKGKMSEKPLDNFNWLNKSPEEATHNKGEAIPMWLNSSVYKHGRSQKVTSEISSECDDGAISESMVEEDKSTISDVGSDECDCDHTKRPYKETTKGGILRHKMSRNSVVAKYIKSGMNHVASFIVESAIRFGEEHGVVVPDANAPNVYEIMAPNKSHPEKARKIRFKIPEKMLGYEDAKKVMWRSGAKCGSSGMSTGTPENDNERNYYETKSSSWSTKTDSLDEILPVLEKLEEGGEFVSSELNIEKLAKLVKSKDDDEHNRKRSRVRVRYRKRYKSADELSKATEDQDCDSNEDKPTMWKRFKRDSLDLGRQRLRAATCPRQPESMSPSLF</sequence>